<dbReference type="InterPro" id="IPR051218">
    <property type="entry name" value="Sec_MonoDiacylglyc_Lipase"/>
</dbReference>
<dbReference type="AlphaFoldDB" id="A0A1Y1YBC8"/>
<dbReference type="EMBL" id="MCFE01000180">
    <property type="protein sequence ID" value="ORX95287.1"/>
    <property type="molecule type" value="Genomic_DNA"/>
</dbReference>
<gene>
    <name evidence="3" type="ORF">K493DRAFT_337403</name>
</gene>
<feature type="domain" description="Fungal lipase-type" evidence="2">
    <location>
        <begin position="241"/>
        <end position="395"/>
    </location>
</feature>
<evidence type="ECO:0000256" key="1">
    <source>
        <dbReference type="SAM" id="SignalP"/>
    </source>
</evidence>
<dbReference type="PANTHER" id="PTHR45856">
    <property type="entry name" value="ALPHA/BETA-HYDROLASES SUPERFAMILY PROTEIN"/>
    <property type="match status" value="1"/>
</dbReference>
<dbReference type="InterPro" id="IPR002921">
    <property type="entry name" value="Fungal_lipase-type"/>
</dbReference>
<protein>
    <submittedName>
        <fullName evidence="3">Alpha/beta-hydrolase</fullName>
    </submittedName>
</protein>
<keyword evidence="1" id="KW-0732">Signal</keyword>
<dbReference type="InParanoid" id="A0A1Y1YBC8"/>
<keyword evidence="3" id="KW-0378">Hydrolase</keyword>
<reference evidence="3 4" key="1">
    <citation type="submission" date="2016-07" db="EMBL/GenBank/DDBJ databases">
        <title>Pervasive Adenine N6-methylation of Active Genes in Fungi.</title>
        <authorList>
            <consortium name="DOE Joint Genome Institute"/>
            <person name="Mondo S.J."/>
            <person name="Dannebaum R.O."/>
            <person name="Kuo R.C."/>
            <person name="Labutti K."/>
            <person name="Haridas S."/>
            <person name="Kuo A."/>
            <person name="Salamov A."/>
            <person name="Ahrendt S.R."/>
            <person name="Lipzen A."/>
            <person name="Sullivan W."/>
            <person name="Andreopoulos W.B."/>
            <person name="Clum A."/>
            <person name="Lindquist E."/>
            <person name="Daum C."/>
            <person name="Ramamoorthy G.K."/>
            <person name="Gryganskyi A."/>
            <person name="Culley D."/>
            <person name="Magnuson J.K."/>
            <person name="James T.Y."/>
            <person name="O'Malley M.A."/>
            <person name="Stajich J.E."/>
            <person name="Spatafora J.W."/>
            <person name="Visel A."/>
            <person name="Grigoriev I.V."/>
        </authorList>
    </citation>
    <scope>NUCLEOTIDE SEQUENCE [LARGE SCALE GENOMIC DNA]</scope>
    <source>
        <strain evidence="3 4">CBS 931.73</strain>
    </source>
</reference>
<accession>A0A1Y1YBC8</accession>
<dbReference type="CDD" id="cd00519">
    <property type="entry name" value="Lipase_3"/>
    <property type="match status" value="1"/>
</dbReference>
<dbReference type="GO" id="GO:0006629">
    <property type="term" value="P:lipid metabolic process"/>
    <property type="evidence" value="ECO:0007669"/>
    <property type="project" value="InterPro"/>
</dbReference>
<dbReference type="PANTHER" id="PTHR45856:SF11">
    <property type="entry name" value="FUNGAL LIPASE-LIKE DOMAIN-CONTAINING PROTEIN"/>
    <property type="match status" value="1"/>
</dbReference>
<organism evidence="3 4">
    <name type="scientific">Basidiobolus meristosporus CBS 931.73</name>
    <dbReference type="NCBI Taxonomy" id="1314790"/>
    <lineage>
        <taxon>Eukaryota</taxon>
        <taxon>Fungi</taxon>
        <taxon>Fungi incertae sedis</taxon>
        <taxon>Zoopagomycota</taxon>
        <taxon>Entomophthoromycotina</taxon>
        <taxon>Basidiobolomycetes</taxon>
        <taxon>Basidiobolales</taxon>
        <taxon>Basidiobolaceae</taxon>
        <taxon>Basidiobolus</taxon>
    </lineage>
</organism>
<proteinExistence type="predicted"/>
<dbReference type="STRING" id="1314790.A0A1Y1YBC8"/>
<dbReference type="OrthoDB" id="426718at2759"/>
<feature type="chain" id="PRO_5012892225" evidence="1">
    <location>
        <begin position="23"/>
        <end position="460"/>
    </location>
</feature>
<feature type="signal peptide" evidence="1">
    <location>
        <begin position="1"/>
        <end position="22"/>
    </location>
</feature>
<evidence type="ECO:0000313" key="3">
    <source>
        <dbReference type="EMBL" id="ORX95287.1"/>
    </source>
</evidence>
<dbReference type="Gene3D" id="3.40.50.1820">
    <property type="entry name" value="alpha/beta hydrolase"/>
    <property type="match status" value="1"/>
</dbReference>
<dbReference type="InterPro" id="IPR029058">
    <property type="entry name" value="AB_hydrolase_fold"/>
</dbReference>
<dbReference type="SUPFAM" id="SSF53474">
    <property type="entry name" value="alpha/beta-Hydrolases"/>
    <property type="match status" value="1"/>
</dbReference>
<evidence type="ECO:0000313" key="4">
    <source>
        <dbReference type="Proteomes" id="UP000193498"/>
    </source>
</evidence>
<comment type="caution">
    <text evidence="3">The sequence shown here is derived from an EMBL/GenBank/DDBJ whole genome shotgun (WGS) entry which is preliminary data.</text>
</comment>
<dbReference type="GO" id="GO:0016787">
    <property type="term" value="F:hydrolase activity"/>
    <property type="evidence" value="ECO:0007669"/>
    <property type="project" value="UniProtKB-KW"/>
</dbReference>
<sequence length="460" mass="51423">MRTPIVVILVLVFLAHLDIVCSQNGDYIIVTESNADYVYATVTEGVPEYATVSGEGFEYVTLNGPEKTTMETSSVAQAMPTSSQLPYQLINYHGEPMLASPKQVLDHEAVKQGEKLQEATDKDLLAGEFDGVENENTDELLRYAEQVAKERESKLRLGQQFLNGTWVSKPYNTTFIDPRVQKWLRLHANYAAAAYCFKFSLLDWSCPDKCVGNMNVLQYFSSFLSGVAGYVGVDRDLRKIVVAFRGSLNLRNWIYNTDIIRLPLHYPGASPGVRVHGGFLKAYQGLKNQVRQGMEKVFALITKDNEDVSDYQVIVTGHSLGAAVAVHGALDIRQYFLLKYRLDPEKFFLHTYASPRAGNKAFGQLVLETFSNGEPSLNLIRVTNNADPVPHVPPVLFGYSHYPHEVWVRNVSSTEAQTIDCKDKLPIGFREDPHCNGGKLALNIAEHTRAWDLIFSSSTC</sequence>
<evidence type="ECO:0000259" key="2">
    <source>
        <dbReference type="Pfam" id="PF01764"/>
    </source>
</evidence>
<dbReference type="Pfam" id="PF01764">
    <property type="entry name" value="Lipase_3"/>
    <property type="match status" value="1"/>
</dbReference>
<keyword evidence="4" id="KW-1185">Reference proteome</keyword>
<dbReference type="Proteomes" id="UP000193498">
    <property type="component" value="Unassembled WGS sequence"/>
</dbReference>
<name>A0A1Y1YBC8_9FUNG</name>